<gene>
    <name evidence="2" type="ORF">DERYTH_LOCUS10230</name>
</gene>
<sequence>MSLCSKELSPDRNNSYDSDHSNDYNYDNDYNHDSNYNSEYVNNKEKDQKTAKYKVSKCMYDEFSCRKEGLTSPLWCHLEVSH</sequence>
<comment type="caution">
    <text evidence="2">The sequence shown here is derived from an EMBL/GenBank/DDBJ whole genome shotgun (WGS) entry which is preliminary data.</text>
</comment>
<accession>A0A9N9DSL8</accession>
<reference evidence="2" key="1">
    <citation type="submission" date="2021-06" db="EMBL/GenBank/DDBJ databases">
        <authorList>
            <person name="Kallberg Y."/>
            <person name="Tangrot J."/>
            <person name="Rosling A."/>
        </authorList>
    </citation>
    <scope>NUCLEOTIDE SEQUENCE</scope>
    <source>
        <strain evidence="2">MA453B</strain>
    </source>
</reference>
<evidence type="ECO:0000313" key="2">
    <source>
        <dbReference type="EMBL" id="CAG8651941.1"/>
    </source>
</evidence>
<dbReference type="AlphaFoldDB" id="A0A9N9DSL8"/>
<organism evidence="2 3">
    <name type="scientific">Dentiscutata erythropus</name>
    <dbReference type="NCBI Taxonomy" id="1348616"/>
    <lineage>
        <taxon>Eukaryota</taxon>
        <taxon>Fungi</taxon>
        <taxon>Fungi incertae sedis</taxon>
        <taxon>Mucoromycota</taxon>
        <taxon>Glomeromycotina</taxon>
        <taxon>Glomeromycetes</taxon>
        <taxon>Diversisporales</taxon>
        <taxon>Gigasporaceae</taxon>
        <taxon>Dentiscutata</taxon>
    </lineage>
</organism>
<proteinExistence type="predicted"/>
<dbReference type="EMBL" id="CAJVPY010005868">
    <property type="protein sequence ID" value="CAG8651941.1"/>
    <property type="molecule type" value="Genomic_DNA"/>
</dbReference>
<dbReference type="Proteomes" id="UP000789405">
    <property type="component" value="Unassembled WGS sequence"/>
</dbReference>
<evidence type="ECO:0000313" key="3">
    <source>
        <dbReference type="Proteomes" id="UP000789405"/>
    </source>
</evidence>
<name>A0A9N9DSL8_9GLOM</name>
<protein>
    <submittedName>
        <fullName evidence="2">28362_t:CDS:1</fullName>
    </submittedName>
</protein>
<feature type="compositionally biased region" description="Low complexity" evidence="1">
    <location>
        <begin position="23"/>
        <end position="38"/>
    </location>
</feature>
<evidence type="ECO:0000256" key="1">
    <source>
        <dbReference type="SAM" id="MobiDB-lite"/>
    </source>
</evidence>
<feature type="region of interest" description="Disordered" evidence="1">
    <location>
        <begin position="1"/>
        <end position="46"/>
    </location>
</feature>
<keyword evidence="3" id="KW-1185">Reference proteome</keyword>